<evidence type="ECO:0000313" key="3">
    <source>
        <dbReference type="EMBL" id="OXA61160.1"/>
    </source>
</evidence>
<name>A0A226EVB8_FOLCA</name>
<keyword evidence="1" id="KW-0472">Membrane</keyword>
<dbReference type="EMBL" id="LNIX01000002">
    <property type="protein sequence ID" value="OXA61160.1"/>
    <property type="molecule type" value="Genomic_DNA"/>
</dbReference>
<organism evidence="3 4">
    <name type="scientific">Folsomia candida</name>
    <name type="common">Springtail</name>
    <dbReference type="NCBI Taxonomy" id="158441"/>
    <lineage>
        <taxon>Eukaryota</taxon>
        <taxon>Metazoa</taxon>
        <taxon>Ecdysozoa</taxon>
        <taxon>Arthropoda</taxon>
        <taxon>Hexapoda</taxon>
        <taxon>Collembola</taxon>
        <taxon>Entomobryomorpha</taxon>
        <taxon>Isotomoidea</taxon>
        <taxon>Isotomidae</taxon>
        <taxon>Proisotominae</taxon>
        <taxon>Folsomia</taxon>
    </lineage>
</organism>
<accession>A0A226EVB8</accession>
<feature type="transmembrane region" description="Helical" evidence="1">
    <location>
        <begin position="36"/>
        <end position="55"/>
    </location>
</feature>
<dbReference type="Proteomes" id="UP000198287">
    <property type="component" value="Unassembled WGS sequence"/>
</dbReference>
<feature type="chain" id="PRO_5013166737" evidence="2">
    <location>
        <begin position="27"/>
        <end position="178"/>
    </location>
</feature>
<dbReference type="AlphaFoldDB" id="A0A226EVB8"/>
<comment type="caution">
    <text evidence="3">The sequence shown here is derived from an EMBL/GenBank/DDBJ whole genome shotgun (WGS) entry which is preliminary data.</text>
</comment>
<keyword evidence="4" id="KW-1185">Reference proteome</keyword>
<gene>
    <name evidence="3" type="ORF">Fcan01_05599</name>
</gene>
<reference evidence="3 4" key="1">
    <citation type="submission" date="2015-12" db="EMBL/GenBank/DDBJ databases">
        <title>The genome of Folsomia candida.</title>
        <authorList>
            <person name="Faddeeva A."/>
            <person name="Derks M.F."/>
            <person name="Anvar Y."/>
            <person name="Smit S."/>
            <person name="Van Straalen N."/>
            <person name="Roelofs D."/>
        </authorList>
    </citation>
    <scope>NUCLEOTIDE SEQUENCE [LARGE SCALE GENOMIC DNA]</scope>
    <source>
        <strain evidence="3 4">VU population</strain>
        <tissue evidence="3">Whole body</tissue>
    </source>
</reference>
<evidence type="ECO:0000256" key="1">
    <source>
        <dbReference type="SAM" id="Phobius"/>
    </source>
</evidence>
<sequence>MKIGLWLQTIFILLELFLFITPEVECFTIPISVSTGMAIIMALVKVKAVIVKVLLGLKAMGYESFVWRTNRRKRSPNESDELLEAWNDLQQTVGKVIDFDLDSCLDSSTPKSSRHGLLLWGEDIQNPNLKTDKEYSTWVSKTLGSLVQDPLACRVLAEKLQPPKISVKTNKRGSKTFS</sequence>
<keyword evidence="1" id="KW-1133">Transmembrane helix</keyword>
<feature type="signal peptide" evidence="2">
    <location>
        <begin position="1"/>
        <end position="26"/>
    </location>
</feature>
<evidence type="ECO:0000256" key="2">
    <source>
        <dbReference type="SAM" id="SignalP"/>
    </source>
</evidence>
<proteinExistence type="predicted"/>
<keyword evidence="2" id="KW-0732">Signal</keyword>
<protein>
    <submittedName>
        <fullName evidence="3">Uncharacterized protein</fullName>
    </submittedName>
</protein>
<evidence type="ECO:0000313" key="4">
    <source>
        <dbReference type="Proteomes" id="UP000198287"/>
    </source>
</evidence>
<keyword evidence="1" id="KW-0812">Transmembrane</keyword>